<dbReference type="GO" id="GO:0001784">
    <property type="term" value="F:phosphotyrosine residue binding"/>
    <property type="evidence" value="ECO:0007669"/>
    <property type="project" value="TreeGrafter"/>
</dbReference>
<dbReference type="SMART" id="SM00404">
    <property type="entry name" value="PTPc_motif"/>
    <property type="match status" value="1"/>
</dbReference>
<dbReference type="Proteomes" id="UP000791440">
    <property type="component" value="Unassembled WGS sequence"/>
</dbReference>
<dbReference type="AlphaFoldDB" id="A0A921ZDR3"/>
<sequence>MSRDSPRLSRLGVLAPAALSACMDASVLAVPAAGAIVSTVLKELSKAFMLKKWFHGVMSAKEAEHLIMEKGKNGSFLVRESLAHPGEYVLSVRVRGRVSHVMIRRQHNKYNVGSGEQFDDLVGLIEHFRLYPMIENSGDVLRLLQPVSGTRLRAHDIDQKVQEMREMEDFQKLDYNTGFDGEFQSLKMLDDRHIFTTNEGMKAENTTKNRYRNILPYDQTRVVLGRRDNKCESDYINASYVRTTRLSDSCSSVQSSNESLNSVKSLILKSDLKKVTPLVTKSLSDDALREVKKSLKLDKINGNICPDPVKEKMYIAAQGCLSNTKDDFWRMIWQEDIRVIAMITNEVENGKKKCERYWPMSGHEERYDNLIVRSISETHYEEYLVREIDVHNDKHCCRTIYQYQYTAWPDHGTPPDPDGLLAFIDDINRRMSEIAQEKNAPEQNVLCVHCSAGVGRTGTFIVLDMLIDKVKSSGFSCDIDVHSTVKLVRAQRSGMVQNKAQYRFIYFALQNYIENRNIKMKKQMHVSLAYYLINKKVIRQLLAKASPFLNIS</sequence>
<dbReference type="InterPro" id="IPR000242">
    <property type="entry name" value="PTP_cat"/>
</dbReference>
<dbReference type="PANTHER" id="PTHR46257">
    <property type="entry name" value="TYROSINE-PROTEIN PHOSPHATASE CORKSCREW"/>
    <property type="match status" value="1"/>
</dbReference>
<protein>
    <recommendedName>
        <fullName evidence="1">protein-tyrosine-phosphatase</fullName>
        <ecNumber evidence="1">3.1.3.48</ecNumber>
    </recommendedName>
</protein>
<dbReference type="SMART" id="SM00194">
    <property type="entry name" value="PTPc"/>
    <property type="match status" value="1"/>
</dbReference>
<dbReference type="CDD" id="cd09931">
    <property type="entry name" value="SH2_C-SH2_SHP_like"/>
    <property type="match status" value="1"/>
</dbReference>
<dbReference type="InterPro" id="IPR003595">
    <property type="entry name" value="Tyr_Pase_cat"/>
</dbReference>
<dbReference type="EC" id="3.1.3.48" evidence="1"/>
<evidence type="ECO:0000313" key="10">
    <source>
        <dbReference type="Proteomes" id="UP000791440"/>
    </source>
</evidence>
<dbReference type="PROSITE" id="PS00383">
    <property type="entry name" value="TYR_PHOSPHATASE_1"/>
    <property type="match status" value="1"/>
</dbReference>
<dbReference type="InterPro" id="IPR000980">
    <property type="entry name" value="SH2"/>
</dbReference>
<dbReference type="InterPro" id="IPR000387">
    <property type="entry name" value="Tyr_Pase_dom"/>
</dbReference>
<dbReference type="EMBL" id="JH668503">
    <property type="protein sequence ID" value="KAG6456001.1"/>
    <property type="molecule type" value="Genomic_DNA"/>
</dbReference>
<feature type="domain" description="Tyrosine specific protein phosphatases" evidence="8">
    <location>
        <begin position="421"/>
        <end position="503"/>
    </location>
</feature>
<keyword evidence="2" id="KW-0378">Hydrolase</keyword>
<evidence type="ECO:0000256" key="1">
    <source>
        <dbReference type="ARBA" id="ARBA00013064"/>
    </source>
</evidence>
<proteinExistence type="predicted"/>
<evidence type="ECO:0000313" key="9">
    <source>
        <dbReference type="EMBL" id="KAG6456001.1"/>
    </source>
</evidence>
<organism evidence="9 10">
    <name type="scientific">Manduca sexta</name>
    <name type="common">Tobacco hawkmoth</name>
    <name type="synonym">Tobacco hornworm</name>
    <dbReference type="NCBI Taxonomy" id="7130"/>
    <lineage>
        <taxon>Eukaryota</taxon>
        <taxon>Metazoa</taxon>
        <taxon>Ecdysozoa</taxon>
        <taxon>Arthropoda</taxon>
        <taxon>Hexapoda</taxon>
        <taxon>Insecta</taxon>
        <taxon>Pterygota</taxon>
        <taxon>Neoptera</taxon>
        <taxon>Endopterygota</taxon>
        <taxon>Lepidoptera</taxon>
        <taxon>Glossata</taxon>
        <taxon>Ditrysia</taxon>
        <taxon>Bombycoidea</taxon>
        <taxon>Sphingidae</taxon>
        <taxon>Sphinginae</taxon>
        <taxon>Sphingini</taxon>
        <taxon>Manduca</taxon>
    </lineage>
</organism>
<dbReference type="Pfam" id="PF00017">
    <property type="entry name" value="SH2"/>
    <property type="match status" value="1"/>
</dbReference>
<dbReference type="PROSITE" id="PS50056">
    <property type="entry name" value="TYR_PHOSPHATASE_2"/>
    <property type="match status" value="1"/>
</dbReference>
<evidence type="ECO:0000256" key="5">
    <source>
        <dbReference type="PROSITE-ProRule" id="PRU00191"/>
    </source>
</evidence>
<evidence type="ECO:0000259" key="8">
    <source>
        <dbReference type="PROSITE" id="PS50056"/>
    </source>
</evidence>
<reference evidence="9" key="2">
    <citation type="submission" date="2020-12" db="EMBL/GenBank/DDBJ databases">
        <authorList>
            <person name="Kanost M."/>
        </authorList>
    </citation>
    <scope>NUCLEOTIDE SEQUENCE</scope>
</reference>
<dbReference type="SMART" id="SM00252">
    <property type="entry name" value="SH2"/>
    <property type="match status" value="1"/>
</dbReference>
<dbReference type="PROSITE" id="PS50055">
    <property type="entry name" value="TYR_PHOSPHATASE_PTP"/>
    <property type="match status" value="1"/>
</dbReference>
<evidence type="ECO:0000256" key="3">
    <source>
        <dbReference type="ARBA" id="ARBA00022912"/>
    </source>
</evidence>
<name>A0A921ZDR3_MANSE</name>
<feature type="domain" description="Tyrosine-protein phosphatase" evidence="7">
    <location>
        <begin position="179"/>
        <end position="512"/>
    </location>
</feature>
<dbReference type="PROSITE" id="PS51257">
    <property type="entry name" value="PROKAR_LIPOPROTEIN"/>
    <property type="match status" value="1"/>
</dbReference>
<reference evidence="9" key="1">
    <citation type="journal article" date="2016" name="Insect Biochem. Mol. Biol.">
        <title>Multifaceted biological insights from a draft genome sequence of the tobacco hornworm moth, Manduca sexta.</title>
        <authorList>
            <person name="Kanost M.R."/>
            <person name="Arrese E.L."/>
            <person name="Cao X."/>
            <person name="Chen Y.R."/>
            <person name="Chellapilla S."/>
            <person name="Goldsmith M.R."/>
            <person name="Grosse-Wilde E."/>
            <person name="Heckel D.G."/>
            <person name="Herndon N."/>
            <person name="Jiang H."/>
            <person name="Papanicolaou A."/>
            <person name="Qu J."/>
            <person name="Soulages J.L."/>
            <person name="Vogel H."/>
            <person name="Walters J."/>
            <person name="Waterhouse R.M."/>
            <person name="Ahn S.J."/>
            <person name="Almeida F.C."/>
            <person name="An C."/>
            <person name="Aqrawi P."/>
            <person name="Bretschneider A."/>
            <person name="Bryant W.B."/>
            <person name="Bucks S."/>
            <person name="Chao H."/>
            <person name="Chevignon G."/>
            <person name="Christen J.M."/>
            <person name="Clarke D.F."/>
            <person name="Dittmer N.T."/>
            <person name="Ferguson L.C.F."/>
            <person name="Garavelou S."/>
            <person name="Gordon K.H.J."/>
            <person name="Gunaratna R.T."/>
            <person name="Han Y."/>
            <person name="Hauser F."/>
            <person name="He Y."/>
            <person name="Heidel-Fischer H."/>
            <person name="Hirsh A."/>
            <person name="Hu Y."/>
            <person name="Jiang H."/>
            <person name="Kalra D."/>
            <person name="Klinner C."/>
            <person name="Konig C."/>
            <person name="Kovar C."/>
            <person name="Kroll A.R."/>
            <person name="Kuwar S.S."/>
            <person name="Lee S.L."/>
            <person name="Lehman R."/>
            <person name="Li K."/>
            <person name="Li Z."/>
            <person name="Liang H."/>
            <person name="Lovelace S."/>
            <person name="Lu Z."/>
            <person name="Mansfield J.H."/>
            <person name="McCulloch K.J."/>
            <person name="Mathew T."/>
            <person name="Morton B."/>
            <person name="Muzny D.M."/>
            <person name="Neunemann D."/>
            <person name="Ongeri F."/>
            <person name="Pauchet Y."/>
            <person name="Pu L.L."/>
            <person name="Pyrousis I."/>
            <person name="Rao X.J."/>
            <person name="Redding A."/>
            <person name="Roesel C."/>
            <person name="Sanchez-Gracia A."/>
            <person name="Schaack S."/>
            <person name="Shukla A."/>
            <person name="Tetreau G."/>
            <person name="Wang Y."/>
            <person name="Xiong G.H."/>
            <person name="Traut W."/>
            <person name="Walsh T.K."/>
            <person name="Worley K.C."/>
            <person name="Wu D."/>
            <person name="Wu W."/>
            <person name="Wu Y.Q."/>
            <person name="Zhang X."/>
            <person name="Zou Z."/>
            <person name="Zucker H."/>
            <person name="Briscoe A.D."/>
            <person name="Burmester T."/>
            <person name="Clem R.J."/>
            <person name="Feyereisen R."/>
            <person name="Grimmelikhuijzen C.J.P."/>
            <person name="Hamodrakas S.J."/>
            <person name="Hansson B.S."/>
            <person name="Huguet E."/>
            <person name="Jermiin L.S."/>
            <person name="Lan Q."/>
            <person name="Lehman H.K."/>
            <person name="Lorenzen M."/>
            <person name="Merzendorfer H."/>
            <person name="Michalopoulos I."/>
            <person name="Morton D.B."/>
            <person name="Muthukrishnan S."/>
            <person name="Oakeshott J.G."/>
            <person name="Palmer W."/>
            <person name="Park Y."/>
            <person name="Passarelli A.L."/>
            <person name="Rozas J."/>
            <person name="Schwartz L.M."/>
            <person name="Smith W."/>
            <person name="Southgate A."/>
            <person name="Vilcinskas A."/>
            <person name="Vogt R."/>
            <person name="Wang P."/>
            <person name="Werren J."/>
            <person name="Yu X.Q."/>
            <person name="Zhou J.J."/>
            <person name="Brown S.J."/>
            <person name="Scherer S.E."/>
            <person name="Richards S."/>
            <person name="Blissard G.W."/>
        </authorList>
    </citation>
    <scope>NUCLEOTIDE SEQUENCE</scope>
</reference>
<keyword evidence="3" id="KW-0904">Protein phosphatase</keyword>
<gene>
    <name evidence="9" type="ORF">O3G_MSEX009530</name>
</gene>
<accession>A0A921ZDR3</accession>
<evidence type="ECO:0000259" key="7">
    <source>
        <dbReference type="PROSITE" id="PS50055"/>
    </source>
</evidence>
<dbReference type="GO" id="GO:0005737">
    <property type="term" value="C:cytoplasm"/>
    <property type="evidence" value="ECO:0007669"/>
    <property type="project" value="TreeGrafter"/>
</dbReference>
<evidence type="ECO:0000259" key="6">
    <source>
        <dbReference type="PROSITE" id="PS50001"/>
    </source>
</evidence>
<dbReference type="PROSITE" id="PS50001">
    <property type="entry name" value="SH2"/>
    <property type="match status" value="1"/>
</dbReference>
<dbReference type="Pfam" id="PF00102">
    <property type="entry name" value="Y_phosphatase"/>
    <property type="match status" value="2"/>
</dbReference>
<dbReference type="InterPro" id="IPR052123">
    <property type="entry name" value="Non-rcpt_Tyr_Phosphatase"/>
</dbReference>
<keyword evidence="4 5" id="KW-0727">SH2 domain</keyword>
<dbReference type="InterPro" id="IPR016130">
    <property type="entry name" value="Tyr_Pase_AS"/>
</dbReference>
<dbReference type="GO" id="GO:0009653">
    <property type="term" value="P:anatomical structure morphogenesis"/>
    <property type="evidence" value="ECO:0007669"/>
    <property type="project" value="UniProtKB-ARBA"/>
</dbReference>
<dbReference type="GO" id="GO:0048666">
    <property type="term" value="P:neuron development"/>
    <property type="evidence" value="ECO:0007669"/>
    <property type="project" value="UniProtKB-ARBA"/>
</dbReference>
<evidence type="ECO:0000256" key="4">
    <source>
        <dbReference type="ARBA" id="ARBA00022999"/>
    </source>
</evidence>
<comment type="caution">
    <text evidence="9">The sequence shown here is derived from an EMBL/GenBank/DDBJ whole genome shotgun (WGS) entry which is preliminary data.</text>
</comment>
<feature type="domain" description="SH2" evidence="6">
    <location>
        <begin position="53"/>
        <end position="147"/>
    </location>
</feature>
<dbReference type="PANTHER" id="PTHR46257:SF3">
    <property type="entry name" value="TYROSINE-PROTEIN PHOSPHATASE CORKSCREW"/>
    <property type="match status" value="1"/>
</dbReference>
<keyword evidence="10" id="KW-1185">Reference proteome</keyword>
<evidence type="ECO:0000256" key="2">
    <source>
        <dbReference type="ARBA" id="ARBA00022801"/>
    </source>
</evidence>
<dbReference type="GO" id="GO:0004726">
    <property type="term" value="F:non-membrane spanning protein tyrosine phosphatase activity"/>
    <property type="evidence" value="ECO:0007669"/>
    <property type="project" value="TreeGrafter"/>
</dbReference>
<dbReference type="GO" id="GO:0035556">
    <property type="term" value="P:intracellular signal transduction"/>
    <property type="evidence" value="ECO:0007669"/>
    <property type="project" value="TreeGrafter"/>
</dbReference>
<dbReference type="GO" id="GO:0000278">
    <property type="term" value="P:mitotic cell cycle"/>
    <property type="evidence" value="ECO:0007669"/>
    <property type="project" value="TreeGrafter"/>
</dbReference>